<dbReference type="EMBL" id="CYKH01001796">
    <property type="protein sequence ID" value="CUG90155.1"/>
    <property type="molecule type" value="Genomic_DNA"/>
</dbReference>
<evidence type="ECO:0000313" key="3">
    <source>
        <dbReference type="Proteomes" id="UP000051952"/>
    </source>
</evidence>
<dbReference type="Proteomes" id="UP000051952">
    <property type="component" value="Unassembled WGS sequence"/>
</dbReference>
<keyword evidence="1" id="KW-0812">Transmembrane</keyword>
<name>A0A0S4JI03_BODSA</name>
<accession>A0A0S4JI03</accession>
<reference evidence="3" key="1">
    <citation type="submission" date="2015-09" db="EMBL/GenBank/DDBJ databases">
        <authorList>
            <consortium name="Pathogen Informatics"/>
        </authorList>
    </citation>
    <scope>NUCLEOTIDE SEQUENCE [LARGE SCALE GENOMIC DNA]</scope>
    <source>
        <strain evidence="3">Lake Konstanz</strain>
    </source>
</reference>
<evidence type="ECO:0000256" key="1">
    <source>
        <dbReference type="SAM" id="Phobius"/>
    </source>
</evidence>
<sequence length="735" mass="80226">MHVVRLRPQSHRCPHDQHLRWIFAVFHLMVATSMVFALALDVIIVPCYTEQTYPVASNNTQFIIAGCDGRDQTDFFSTYVSLSVDDTPFGWSNLSVTVVNSISVSVLITPTATSMSLTDLSVVMNNITNPSSPDGNVDEEDCSMYRTVFAWCMPVLWIENVNLLVRPQISLTNIVVQRNVTNMIVLKYWTSAYFGRLYFENITFSGSESCFYFEGWSQSTSAVLSTDIAMRNITAIASGFFPLMNTVYPIVIDIKDATMYSSNFLINGLYATDNPQRGARASGLGTFNPIFVSATMSNCTVIIVNAIMDVVTQRSGVFVLLYRSSFFRDGSVLSFIHSSVVTANASVTNIYLVECQTSVQGSFLEFHNTYIHVLSSGNSTATMMFLFITSGSEVVKGSQLTLVDSHLHTLRGGRFVYSSASALSNASIVISDSSTSAFAGPGYIGALYFSTSLKSTILRFVNLTCHGGTTHIRFASSLDAVSLFIANSTFVYPSSNVIQIYGAKASRLLLTITNTLVSLLPSTSFIRLYGSTLSDSTLSINVGLYFQNQTLSANWEFLYMENSTIRDNSLLNASVAIVTTEPIAGRLLYMSSMTLSNDSSVVLNAFPSRNVTFAVAAPESPALVDVSLSLFNHSTLIIILPQWMHWKESAISQIAVISSTIVSNSGEIHVSGEGRGYRESMSIIRVNKITTAPLIGFYSCIVSNSSIVRISSIILDVSRVAGNATTTVIIAMLSN</sequence>
<feature type="transmembrane region" description="Helical" evidence="1">
    <location>
        <begin position="21"/>
        <end position="45"/>
    </location>
</feature>
<proteinExistence type="predicted"/>
<dbReference type="AlphaFoldDB" id="A0A0S4JI03"/>
<dbReference type="VEuPathDB" id="TriTrypDB:BSAL_25275"/>
<gene>
    <name evidence="2" type="ORF">BSAL_25275</name>
</gene>
<feature type="non-terminal residue" evidence="2">
    <location>
        <position position="735"/>
    </location>
</feature>
<keyword evidence="1" id="KW-0472">Membrane</keyword>
<keyword evidence="3" id="KW-1185">Reference proteome</keyword>
<evidence type="ECO:0000313" key="2">
    <source>
        <dbReference type="EMBL" id="CUG90155.1"/>
    </source>
</evidence>
<keyword evidence="1" id="KW-1133">Transmembrane helix</keyword>
<protein>
    <submittedName>
        <fullName evidence="2">GPI-anchored surface protein, putative</fullName>
    </submittedName>
</protein>
<organism evidence="2 3">
    <name type="scientific">Bodo saltans</name>
    <name type="common">Flagellated protozoan</name>
    <dbReference type="NCBI Taxonomy" id="75058"/>
    <lineage>
        <taxon>Eukaryota</taxon>
        <taxon>Discoba</taxon>
        <taxon>Euglenozoa</taxon>
        <taxon>Kinetoplastea</taxon>
        <taxon>Metakinetoplastina</taxon>
        <taxon>Eubodonida</taxon>
        <taxon>Bodonidae</taxon>
        <taxon>Bodo</taxon>
    </lineage>
</organism>